<dbReference type="AlphaFoldDB" id="A3U5K7"/>
<sequence length="158" mass="18338">MFTKEFDIRWSDLDANRHLANSAFINFMSHTRMAYLIENGFGQKEMAKYNIGPVIFYEHIFYFREVLQGKPIKVSFEVGGVSEDGSLFKFVHNFYDSNGKNLATCDMLGCWMDLKERKMTTFPKELNHVLENAPKSADFKILTKEDTRAFGKLPKDLD</sequence>
<organism evidence="3 4">
    <name type="scientific">Croceibacter atlanticus (strain ATCC BAA-628 / JCM 21780 / CIP 108009 / IAM 15332 / KCTC 12090 / HTCC2559)</name>
    <dbReference type="NCBI Taxonomy" id="216432"/>
    <lineage>
        <taxon>Bacteria</taxon>
        <taxon>Pseudomonadati</taxon>
        <taxon>Bacteroidota</taxon>
        <taxon>Flavobacteriia</taxon>
        <taxon>Flavobacteriales</taxon>
        <taxon>Flavobacteriaceae</taxon>
        <taxon>Croceibacter</taxon>
    </lineage>
</organism>
<evidence type="ECO:0000256" key="1">
    <source>
        <dbReference type="ARBA" id="ARBA00005953"/>
    </source>
</evidence>
<evidence type="ECO:0008006" key="5">
    <source>
        <dbReference type="Google" id="ProtNLM"/>
    </source>
</evidence>
<dbReference type="InterPro" id="IPR050563">
    <property type="entry name" value="4-hydroxybenzoyl-CoA_TE"/>
</dbReference>
<dbReference type="RefSeq" id="WP_013186202.1">
    <property type="nucleotide sequence ID" value="NC_014230.1"/>
</dbReference>
<dbReference type="GO" id="GO:0047617">
    <property type="term" value="F:fatty acyl-CoA hydrolase activity"/>
    <property type="evidence" value="ECO:0007669"/>
    <property type="project" value="TreeGrafter"/>
</dbReference>
<dbReference type="eggNOG" id="COG0824">
    <property type="taxonomic scope" value="Bacteria"/>
</dbReference>
<accession>A3U5K7</accession>
<name>A3U5K7_CROAH</name>
<evidence type="ECO:0000313" key="4">
    <source>
        <dbReference type="Proteomes" id="UP000002297"/>
    </source>
</evidence>
<dbReference type="SUPFAM" id="SSF54637">
    <property type="entry name" value="Thioesterase/thiol ester dehydrase-isomerase"/>
    <property type="match status" value="1"/>
</dbReference>
<dbReference type="OrthoDB" id="760345at2"/>
<dbReference type="Pfam" id="PF13279">
    <property type="entry name" value="4HBT_2"/>
    <property type="match status" value="1"/>
</dbReference>
<dbReference type="PANTHER" id="PTHR31793">
    <property type="entry name" value="4-HYDROXYBENZOYL-COA THIOESTERASE FAMILY MEMBER"/>
    <property type="match status" value="1"/>
</dbReference>
<keyword evidence="2" id="KW-0378">Hydrolase</keyword>
<comment type="similarity">
    <text evidence="1">Belongs to the 4-hydroxybenzoyl-CoA thioesterase family.</text>
</comment>
<dbReference type="PANTHER" id="PTHR31793:SF27">
    <property type="entry name" value="NOVEL THIOESTERASE SUPERFAMILY DOMAIN AND SAPOSIN A-TYPE DOMAIN CONTAINING PROTEIN (0610012H03RIK)"/>
    <property type="match status" value="1"/>
</dbReference>
<dbReference type="CDD" id="cd00586">
    <property type="entry name" value="4HBT"/>
    <property type="match status" value="1"/>
</dbReference>
<dbReference type="InterPro" id="IPR029069">
    <property type="entry name" value="HotDog_dom_sf"/>
</dbReference>
<gene>
    <name evidence="3" type="ordered locus">CA2559_02175</name>
</gene>
<proteinExistence type="inferred from homology"/>
<dbReference type="Gene3D" id="3.10.129.10">
    <property type="entry name" value="Hotdog Thioesterase"/>
    <property type="match status" value="1"/>
</dbReference>
<keyword evidence="4" id="KW-1185">Reference proteome</keyword>
<dbReference type="HOGENOM" id="CLU_101141_4_0_10"/>
<dbReference type="KEGG" id="cat:CA2559_02175"/>
<evidence type="ECO:0000256" key="2">
    <source>
        <dbReference type="ARBA" id="ARBA00022801"/>
    </source>
</evidence>
<reference evidence="3 4" key="1">
    <citation type="journal article" date="2010" name="J. Bacteriol.">
        <title>The complete genome sequence of Croceibacter atlanticus HTCC2559T.</title>
        <authorList>
            <person name="Oh H.M."/>
            <person name="Kang I."/>
            <person name="Ferriera S."/>
            <person name="Giovannoni S.J."/>
            <person name="Cho J.C."/>
        </authorList>
    </citation>
    <scope>NUCLEOTIDE SEQUENCE [LARGE SCALE GENOMIC DNA]</scope>
    <source>
        <strain evidence="4">ATCC BAA-628 / HTCC2559 / KCTC 12090</strain>
    </source>
</reference>
<protein>
    <recommendedName>
        <fullName evidence="5">Thioesterase</fullName>
    </recommendedName>
</protein>
<dbReference type="STRING" id="216432.CA2559_02175"/>
<dbReference type="GeneID" id="89452231"/>
<dbReference type="EMBL" id="CP002046">
    <property type="protein sequence ID" value="EAP87524.1"/>
    <property type="molecule type" value="Genomic_DNA"/>
</dbReference>
<dbReference type="Proteomes" id="UP000002297">
    <property type="component" value="Chromosome"/>
</dbReference>
<evidence type="ECO:0000313" key="3">
    <source>
        <dbReference type="EMBL" id="EAP87524.1"/>
    </source>
</evidence>